<accession>A0A0A8YDE7</accession>
<dbReference type="EMBL" id="GBRH01273906">
    <property type="protein sequence ID" value="JAD23989.1"/>
    <property type="molecule type" value="Transcribed_RNA"/>
</dbReference>
<reference evidence="1" key="1">
    <citation type="submission" date="2014-09" db="EMBL/GenBank/DDBJ databases">
        <authorList>
            <person name="Magalhaes I.L.F."/>
            <person name="Oliveira U."/>
            <person name="Santos F.R."/>
            <person name="Vidigal T.H.D.A."/>
            <person name="Brescovit A.D."/>
            <person name="Santos A.J."/>
        </authorList>
    </citation>
    <scope>NUCLEOTIDE SEQUENCE</scope>
    <source>
        <tissue evidence="1">Shoot tissue taken approximately 20 cm above the soil surface</tissue>
    </source>
</reference>
<protein>
    <submittedName>
        <fullName evidence="1">Uncharacterized protein</fullName>
    </submittedName>
</protein>
<dbReference type="AlphaFoldDB" id="A0A0A8YDE7"/>
<reference evidence="1" key="2">
    <citation type="journal article" date="2015" name="Data Brief">
        <title>Shoot transcriptome of the giant reed, Arundo donax.</title>
        <authorList>
            <person name="Barrero R.A."/>
            <person name="Guerrero F.D."/>
            <person name="Moolhuijzen P."/>
            <person name="Goolsby J.A."/>
            <person name="Tidwell J."/>
            <person name="Bellgard S.E."/>
            <person name="Bellgard M.I."/>
        </authorList>
    </citation>
    <scope>NUCLEOTIDE SEQUENCE</scope>
    <source>
        <tissue evidence="1">Shoot tissue taken approximately 20 cm above the soil surface</tissue>
    </source>
</reference>
<organism evidence="1">
    <name type="scientific">Arundo donax</name>
    <name type="common">Giant reed</name>
    <name type="synonym">Donax arundinaceus</name>
    <dbReference type="NCBI Taxonomy" id="35708"/>
    <lineage>
        <taxon>Eukaryota</taxon>
        <taxon>Viridiplantae</taxon>
        <taxon>Streptophyta</taxon>
        <taxon>Embryophyta</taxon>
        <taxon>Tracheophyta</taxon>
        <taxon>Spermatophyta</taxon>
        <taxon>Magnoliopsida</taxon>
        <taxon>Liliopsida</taxon>
        <taxon>Poales</taxon>
        <taxon>Poaceae</taxon>
        <taxon>PACMAD clade</taxon>
        <taxon>Arundinoideae</taxon>
        <taxon>Arundineae</taxon>
        <taxon>Arundo</taxon>
    </lineage>
</organism>
<evidence type="ECO:0000313" key="1">
    <source>
        <dbReference type="EMBL" id="JAD23989.1"/>
    </source>
</evidence>
<name>A0A0A8YDE7_ARUDO</name>
<sequence>MIEPLETKNIYIYQPNRHLNIIIDWQNFIQHDMVLCACRSDR</sequence>
<proteinExistence type="predicted"/>